<dbReference type="AlphaFoldDB" id="A0A4P7GP76"/>
<dbReference type="OrthoDB" id="3199623at2"/>
<organism evidence="1 2">
    <name type="scientific">Nocardioides euryhalodurans</name>
    <dbReference type="NCBI Taxonomy" id="2518370"/>
    <lineage>
        <taxon>Bacteria</taxon>
        <taxon>Bacillati</taxon>
        <taxon>Actinomycetota</taxon>
        <taxon>Actinomycetes</taxon>
        <taxon>Propionibacteriales</taxon>
        <taxon>Nocardioidaceae</taxon>
        <taxon>Nocardioides</taxon>
    </lineage>
</organism>
<name>A0A4P7GP76_9ACTN</name>
<dbReference type="InterPro" id="IPR024524">
    <property type="entry name" value="DUF3800"/>
</dbReference>
<dbReference type="RefSeq" id="WP_135079510.1">
    <property type="nucleotide sequence ID" value="NZ_CP038267.1"/>
</dbReference>
<dbReference type="Pfam" id="PF12686">
    <property type="entry name" value="DUF3800"/>
    <property type="match status" value="1"/>
</dbReference>
<evidence type="ECO:0000313" key="1">
    <source>
        <dbReference type="EMBL" id="QBR93764.1"/>
    </source>
</evidence>
<dbReference type="EMBL" id="CP038267">
    <property type="protein sequence ID" value="QBR93764.1"/>
    <property type="molecule type" value="Genomic_DNA"/>
</dbReference>
<protein>
    <recommendedName>
        <fullName evidence="3">DUF3800 domain-containing protein</fullName>
    </recommendedName>
</protein>
<evidence type="ECO:0000313" key="2">
    <source>
        <dbReference type="Proteomes" id="UP000294894"/>
    </source>
</evidence>
<sequence>MKYLFADESGNFDFRCHIANSGPTRYFAVGTLMMEGKENVQRLRGDLLALRDELVMNGTAHDGPFHCTTDSQAVRDAVFEVLQSHEYKIDVTLLEKAKALPRTRTTDQQFYKYAWFYHFKWFSGRYFGPADDLLVVSATLGTKKTRAAFRGAVEDVVQQCCNWKVNKRFGHWDAASDPCLQAVDYTLWAVMRDAERGDKRSRVLIEDKIASVYDLWSVGRNYHYGPNAVTA</sequence>
<keyword evidence="2" id="KW-1185">Reference proteome</keyword>
<accession>A0A4P7GP76</accession>
<evidence type="ECO:0008006" key="3">
    <source>
        <dbReference type="Google" id="ProtNLM"/>
    </source>
</evidence>
<dbReference type="KEGG" id="noy:EXE57_16885"/>
<dbReference type="Proteomes" id="UP000294894">
    <property type="component" value="Chromosome"/>
</dbReference>
<proteinExistence type="predicted"/>
<reference evidence="1 2" key="1">
    <citation type="submission" date="2019-03" db="EMBL/GenBank/DDBJ databases">
        <title>Three New Species of Nocardioides, Nocardioides euryhalodurans sp. nov., Nocardioides seonyuensis sp. nov. and Nocardioides eburneoflavus sp. nov., Iolated from Soil.</title>
        <authorList>
            <person name="Roh S.G."/>
            <person name="Lee C."/>
            <person name="Kim M.-K."/>
            <person name="Kim S.B."/>
        </authorList>
    </citation>
    <scope>NUCLEOTIDE SEQUENCE [LARGE SCALE GENOMIC DNA]</scope>
    <source>
        <strain evidence="1 2">MMS17-SY117</strain>
    </source>
</reference>
<gene>
    <name evidence="1" type="ORF">EXE57_16885</name>
</gene>